<dbReference type="Pfam" id="PF08479">
    <property type="entry name" value="POTRA_2"/>
    <property type="match status" value="1"/>
</dbReference>
<dbReference type="Pfam" id="PF03865">
    <property type="entry name" value="ShlB"/>
    <property type="match status" value="1"/>
</dbReference>
<dbReference type="InterPro" id="IPR013686">
    <property type="entry name" value="Polypept-transport_assoc_ShlB"/>
</dbReference>
<dbReference type="eggNOG" id="COG2831">
    <property type="taxonomic scope" value="Bacteria"/>
</dbReference>
<dbReference type="Gene3D" id="3.10.20.310">
    <property type="entry name" value="membrane protein fhac"/>
    <property type="match status" value="1"/>
</dbReference>
<organism evidence="7 8">
    <name type="scientific">Phenylobacterium zucineum (strain HLK1)</name>
    <dbReference type="NCBI Taxonomy" id="450851"/>
    <lineage>
        <taxon>Bacteria</taxon>
        <taxon>Pseudomonadati</taxon>
        <taxon>Pseudomonadota</taxon>
        <taxon>Alphaproteobacteria</taxon>
        <taxon>Caulobacterales</taxon>
        <taxon>Caulobacteraceae</taxon>
        <taxon>Phenylobacterium</taxon>
    </lineage>
</organism>
<evidence type="ECO:0000259" key="6">
    <source>
        <dbReference type="Pfam" id="PF08479"/>
    </source>
</evidence>
<dbReference type="HOGENOM" id="CLU_021521_2_0_5"/>
<feature type="domain" description="Polypeptide-transport-associated ShlB-type" evidence="6">
    <location>
        <begin position="45"/>
        <end position="120"/>
    </location>
</feature>
<feature type="signal peptide" evidence="4">
    <location>
        <begin position="1"/>
        <end position="29"/>
    </location>
</feature>
<keyword evidence="3" id="KW-0998">Cell outer membrane</keyword>
<sequence length="529" mass="56503">MADLKAHLAGVAAMLAGAVGLAAPPPARAADSAPAGCTAGPDACFVLTSLTIDGVTAYPLKALAPLYADHLAREVSVEDLVRIAQAITDKYRADGYFLSRAVVPPQTGPRGHARLVVLEGYVGEVEVTGDAAPALEGLLAGLTERRPLRLADLEKRLTLATDLPGVRARTIIEPILDDPARHRLVVRSGLQRWTASLYVDNRGTRAVGPEQAYARVGLNSLARAGDQLALSVLTVPDDPDEFAQGELSYGASLADGSRLRAAVSASRSREGTSPLNNTVGNESRALNLRLARPVVRERKRALWAAVAFDARHVEQTFFNGARYEDELRVLRGSLQADRWRASGSTSLFLQVSRGLDGLGASDDVSTAHSRFDADGQFWKVNVAGSHYTDLGSRAGLYVAADAQWAPHPLLLSEEFAPGGLPYGRGYNYAEISGDSGLAGLAEVRVGWDPGLRPLTFFQSYAFVDAAKVWNRGPVAGARSAAFSSAGAGVRLTFRDKVTLRVEAARPLTRTPWVAGDKDWRLFASLWAGF</sequence>
<keyword evidence="4" id="KW-0732">Signal</keyword>
<dbReference type="InterPro" id="IPR005565">
    <property type="entry name" value="Hemolysn_activator_HlyB_C"/>
</dbReference>
<dbReference type="KEGG" id="pzu:PHZ_c2209"/>
<evidence type="ECO:0000256" key="1">
    <source>
        <dbReference type="ARBA" id="ARBA00022452"/>
    </source>
</evidence>
<dbReference type="PANTHER" id="PTHR34597:SF6">
    <property type="entry name" value="BLR6126 PROTEIN"/>
    <property type="match status" value="1"/>
</dbReference>
<dbReference type="Proteomes" id="UP000001868">
    <property type="component" value="Chromosome"/>
</dbReference>
<dbReference type="AlphaFoldDB" id="B4REU4"/>
<protein>
    <submittedName>
        <fullName evidence="7">Putative hemolysin activation/secretion protein</fullName>
    </submittedName>
</protein>
<proteinExistence type="predicted"/>
<keyword evidence="2" id="KW-0812">Transmembrane</keyword>
<accession>B4REU4</accession>
<dbReference type="EMBL" id="CP000747">
    <property type="protein sequence ID" value="ACG78620.1"/>
    <property type="molecule type" value="Genomic_DNA"/>
</dbReference>
<evidence type="ECO:0000259" key="5">
    <source>
        <dbReference type="Pfam" id="PF03865"/>
    </source>
</evidence>
<evidence type="ECO:0000313" key="7">
    <source>
        <dbReference type="EMBL" id="ACG78620.1"/>
    </source>
</evidence>
<reference evidence="7 8" key="1">
    <citation type="journal article" date="2008" name="BMC Genomics">
        <title>Complete genome of Phenylobacterium zucineum - a novel facultative intracellular bacterium isolated from human erythroleukemia cell line K562.</title>
        <authorList>
            <person name="Luo Y."/>
            <person name="Xu X."/>
            <person name="Ding Z."/>
            <person name="Liu Z."/>
            <person name="Zhang B."/>
            <person name="Yan Z."/>
            <person name="Sun J."/>
            <person name="Hu S."/>
            <person name="Hu X."/>
        </authorList>
    </citation>
    <scope>NUCLEOTIDE SEQUENCE [LARGE SCALE GENOMIC DNA]</scope>
    <source>
        <strain evidence="7 8">HLK1</strain>
    </source>
</reference>
<dbReference type="InterPro" id="IPR051544">
    <property type="entry name" value="TPS_OM_transporter"/>
</dbReference>
<keyword evidence="1" id="KW-1134">Transmembrane beta strand</keyword>
<dbReference type="PANTHER" id="PTHR34597">
    <property type="entry name" value="SLR1661 PROTEIN"/>
    <property type="match status" value="1"/>
</dbReference>
<feature type="chain" id="PRO_5002822564" evidence="4">
    <location>
        <begin position="30"/>
        <end position="529"/>
    </location>
</feature>
<evidence type="ECO:0000256" key="3">
    <source>
        <dbReference type="ARBA" id="ARBA00023237"/>
    </source>
</evidence>
<evidence type="ECO:0000256" key="2">
    <source>
        <dbReference type="ARBA" id="ARBA00022692"/>
    </source>
</evidence>
<evidence type="ECO:0000256" key="4">
    <source>
        <dbReference type="SAM" id="SignalP"/>
    </source>
</evidence>
<keyword evidence="8" id="KW-1185">Reference proteome</keyword>
<feature type="domain" description="Haemolysin activator HlyB C-terminal" evidence="5">
    <location>
        <begin position="190"/>
        <end position="490"/>
    </location>
</feature>
<name>B4REU4_PHEZH</name>
<dbReference type="GO" id="GO:0098046">
    <property type="term" value="C:type V protein secretion system complex"/>
    <property type="evidence" value="ECO:0007669"/>
    <property type="project" value="TreeGrafter"/>
</dbReference>
<dbReference type="GO" id="GO:0046819">
    <property type="term" value="P:protein secretion by the type V secretion system"/>
    <property type="evidence" value="ECO:0007669"/>
    <property type="project" value="TreeGrafter"/>
</dbReference>
<dbReference type="Gene3D" id="2.40.160.50">
    <property type="entry name" value="membrane protein fhac: a member of the omp85/tpsb transporter family"/>
    <property type="match status" value="1"/>
</dbReference>
<evidence type="ECO:0000313" key="8">
    <source>
        <dbReference type="Proteomes" id="UP000001868"/>
    </source>
</evidence>
<dbReference type="GO" id="GO:0008320">
    <property type="term" value="F:protein transmembrane transporter activity"/>
    <property type="evidence" value="ECO:0007669"/>
    <property type="project" value="TreeGrafter"/>
</dbReference>
<gene>
    <name evidence="7" type="ordered locus">PHZ_c2209</name>
</gene>
<keyword evidence="1" id="KW-0472">Membrane</keyword>
<dbReference type="STRING" id="450851.PHZ_c2209"/>